<keyword evidence="14" id="KW-0675">Receptor</keyword>
<dbReference type="AlphaFoldDB" id="A0A7S6UFD5"/>
<organism evidence="14 15">
    <name type="scientific">Novilysobacter ciconiae</name>
    <dbReference type="NCBI Taxonomy" id="2781022"/>
    <lineage>
        <taxon>Bacteria</taxon>
        <taxon>Pseudomonadati</taxon>
        <taxon>Pseudomonadota</taxon>
        <taxon>Gammaproteobacteria</taxon>
        <taxon>Lysobacterales</taxon>
        <taxon>Lysobacteraceae</taxon>
        <taxon>Novilysobacter</taxon>
    </lineage>
</organism>
<evidence type="ECO:0000313" key="15">
    <source>
        <dbReference type="Proteomes" id="UP000594059"/>
    </source>
</evidence>
<dbReference type="Proteomes" id="UP000594059">
    <property type="component" value="Chromosome"/>
</dbReference>
<evidence type="ECO:0000259" key="13">
    <source>
        <dbReference type="Pfam" id="PF07715"/>
    </source>
</evidence>
<feature type="domain" description="TonB-dependent receptor-like beta-barrel" evidence="12">
    <location>
        <begin position="461"/>
        <end position="1007"/>
    </location>
</feature>
<evidence type="ECO:0000256" key="2">
    <source>
        <dbReference type="ARBA" id="ARBA00022448"/>
    </source>
</evidence>
<keyword evidence="5 9" id="KW-0798">TonB box</keyword>
<feature type="compositionally biased region" description="Low complexity" evidence="10">
    <location>
        <begin position="28"/>
        <end position="57"/>
    </location>
</feature>
<evidence type="ECO:0000256" key="10">
    <source>
        <dbReference type="SAM" id="MobiDB-lite"/>
    </source>
</evidence>
<evidence type="ECO:0000256" key="11">
    <source>
        <dbReference type="SAM" id="SignalP"/>
    </source>
</evidence>
<evidence type="ECO:0000256" key="4">
    <source>
        <dbReference type="ARBA" id="ARBA00022692"/>
    </source>
</evidence>
<dbReference type="InterPro" id="IPR000531">
    <property type="entry name" value="Beta-barrel_TonB"/>
</dbReference>
<evidence type="ECO:0000313" key="14">
    <source>
        <dbReference type="EMBL" id="QOW19267.1"/>
    </source>
</evidence>
<sequence length="1042" mass="114128">MNYAPKRTILSVMLASAMLMEPATALAQDTTQPVQPTQTAATPVATDASPAAAQPAEAKAKELDRVVVVGSHLAGNNDTGMLPVFVVSEEDVAATGAVSGEDLLQSLPQVGDMMFDNTDTAGNLNAARGDVGSVNLRNLGTGNTLMLVNGRRMVNHPGTQTETYVPRQTANINAIPLYGVQRMETLLGGASALYGSDAVAGVMNVVMDTHFQGLRAQAQYGGSEGTDFRQGNFNVKAGRWFNDGRTRVSLLGGYTYRSIFENSERDYAASQDHRPFFEGTQWEGMTAFDDRMTASAWGAFQTVDRVRVRQDGKAITTAAGSFHIEPIANGCVTALYEDVCIQTGLQNSTIDRPLRFNANSQRYLMGGVDRGNLFTTIEHDLNDDFVAFGEVSYYTSTYEGMREQAASLAAAPMIVPGSNYWNPFGAKYLPDGSLNPNRLPGIDAPDEGLDVRISSYRATETTRPYEVDDTSYRVLGGVRGDVGGFDWESAVLYSRARTVDTQFGTISNTLFAEALARADESAYNPFTGGNLDDWSQPPAMTNADTVVGFLVPVVRRSTASLFQVDTRFARPDVFEWWAGDVGLAFGAEWRHEKLDDQRDPRLNGQIGYTNPLTDLPTSDVLGASPSGNNGGSRSVASAYAEIAVPLVSREMAIPLVRSLDLQIAGRYERYSDFGSVAKPKVAFAWDILDGLMMRGSWSESFLAPNILQIHSDGTVVSNTRLDYYQCEADLRAGRISSFSACGKSFSTQAVREGNLDLKPETSEATSVGLVFQPRFLPDAMGDFTFTADYWKIDQEQMIAITGEQTHLALDYLMRIQGSSNPNVMRDDPSDEQIANFAGTGLEAVGNVLQVRDQYTNRLPRRTRGIDYGISHRLRTADWGTFTTNLNGSRLLEQMQMPSDLEDLVMNAQQDGVINDGFTIRNAGSLLGINGTPEWRATLSSSWRYRNWSLGAFVRYVGPFDSTGASLPDGTLFRVPSWTTTNLWAEHRFKKTGNVFEDTTVRFNVRNITDRDPRLAPRSLGFYSGLHNALGRGYYLTVTKTFD</sequence>
<keyword evidence="2 8" id="KW-0813">Transport</keyword>
<proteinExistence type="inferred from homology"/>
<dbReference type="Gene3D" id="2.170.130.10">
    <property type="entry name" value="TonB-dependent receptor, plug domain"/>
    <property type="match status" value="1"/>
</dbReference>
<dbReference type="GO" id="GO:0009279">
    <property type="term" value="C:cell outer membrane"/>
    <property type="evidence" value="ECO:0007669"/>
    <property type="project" value="UniProtKB-SubCell"/>
</dbReference>
<evidence type="ECO:0000256" key="3">
    <source>
        <dbReference type="ARBA" id="ARBA00022452"/>
    </source>
</evidence>
<dbReference type="Gene3D" id="2.40.170.20">
    <property type="entry name" value="TonB-dependent receptor, beta-barrel domain"/>
    <property type="match status" value="1"/>
</dbReference>
<feature type="domain" description="TonB-dependent receptor plug" evidence="13">
    <location>
        <begin position="83"/>
        <end position="202"/>
    </location>
</feature>
<protein>
    <submittedName>
        <fullName evidence="14">TonB-dependent receptor</fullName>
    </submittedName>
</protein>
<evidence type="ECO:0000256" key="6">
    <source>
        <dbReference type="ARBA" id="ARBA00023136"/>
    </source>
</evidence>
<evidence type="ECO:0000256" key="8">
    <source>
        <dbReference type="PROSITE-ProRule" id="PRU01360"/>
    </source>
</evidence>
<keyword evidence="4 8" id="KW-0812">Transmembrane</keyword>
<evidence type="ECO:0000256" key="5">
    <source>
        <dbReference type="ARBA" id="ARBA00023077"/>
    </source>
</evidence>
<accession>A0A7S6UFD5</accession>
<dbReference type="RefSeq" id="WP_193984659.1">
    <property type="nucleotide sequence ID" value="NZ_CP063656.1"/>
</dbReference>
<feature type="chain" id="PRO_5032450297" evidence="11">
    <location>
        <begin position="28"/>
        <end position="1042"/>
    </location>
</feature>
<dbReference type="PROSITE" id="PS52016">
    <property type="entry name" value="TONB_DEPENDENT_REC_3"/>
    <property type="match status" value="1"/>
</dbReference>
<keyword evidence="7 8" id="KW-0998">Cell outer membrane</keyword>
<comment type="similarity">
    <text evidence="8 9">Belongs to the TonB-dependent receptor family.</text>
</comment>
<evidence type="ECO:0000259" key="12">
    <source>
        <dbReference type="Pfam" id="PF00593"/>
    </source>
</evidence>
<reference evidence="14 15" key="1">
    <citation type="submission" date="2020-10" db="EMBL/GenBank/DDBJ databases">
        <title>complete genome sequencing of Lysobacter sp. H21R20.</title>
        <authorList>
            <person name="Bae J.-W."/>
            <person name="Lee S.-Y."/>
        </authorList>
    </citation>
    <scope>NUCLEOTIDE SEQUENCE [LARGE SCALE GENOMIC DNA]</scope>
    <source>
        <strain evidence="14 15">H21R20</strain>
    </source>
</reference>
<dbReference type="PANTHER" id="PTHR47234:SF3">
    <property type="entry name" value="SECRETIN_TONB SHORT N-TERMINAL DOMAIN-CONTAINING PROTEIN"/>
    <property type="match status" value="1"/>
</dbReference>
<evidence type="ECO:0000256" key="9">
    <source>
        <dbReference type="RuleBase" id="RU003357"/>
    </source>
</evidence>
<dbReference type="InterPro" id="IPR039426">
    <property type="entry name" value="TonB-dep_rcpt-like"/>
</dbReference>
<evidence type="ECO:0000256" key="1">
    <source>
        <dbReference type="ARBA" id="ARBA00004571"/>
    </source>
</evidence>
<dbReference type="SUPFAM" id="SSF56935">
    <property type="entry name" value="Porins"/>
    <property type="match status" value="1"/>
</dbReference>
<keyword evidence="6 8" id="KW-0472">Membrane</keyword>
<dbReference type="InterPro" id="IPR036942">
    <property type="entry name" value="Beta-barrel_TonB_sf"/>
</dbReference>
<gene>
    <name evidence="14" type="ORF">INQ41_11640</name>
</gene>
<feature type="region of interest" description="Disordered" evidence="10">
    <location>
        <begin position="28"/>
        <end position="60"/>
    </location>
</feature>
<keyword evidence="3 8" id="KW-1134">Transmembrane beta strand</keyword>
<dbReference type="InterPro" id="IPR037066">
    <property type="entry name" value="Plug_dom_sf"/>
</dbReference>
<dbReference type="EMBL" id="CP063656">
    <property type="protein sequence ID" value="QOW19267.1"/>
    <property type="molecule type" value="Genomic_DNA"/>
</dbReference>
<dbReference type="Pfam" id="PF00593">
    <property type="entry name" value="TonB_dep_Rec_b-barrel"/>
    <property type="match status" value="1"/>
</dbReference>
<evidence type="ECO:0000256" key="7">
    <source>
        <dbReference type="ARBA" id="ARBA00023237"/>
    </source>
</evidence>
<keyword evidence="15" id="KW-1185">Reference proteome</keyword>
<dbReference type="PANTHER" id="PTHR47234">
    <property type="match status" value="1"/>
</dbReference>
<name>A0A7S6UFD5_9GAMM</name>
<keyword evidence="11" id="KW-0732">Signal</keyword>
<dbReference type="Pfam" id="PF07715">
    <property type="entry name" value="Plug"/>
    <property type="match status" value="1"/>
</dbReference>
<dbReference type="KEGG" id="lcic:INQ41_11640"/>
<dbReference type="InterPro" id="IPR012910">
    <property type="entry name" value="Plug_dom"/>
</dbReference>
<comment type="subcellular location">
    <subcellularLocation>
        <location evidence="1 8">Cell outer membrane</location>
        <topology evidence="1 8">Multi-pass membrane protein</topology>
    </subcellularLocation>
</comment>
<feature type="signal peptide" evidence="11">
    <location>
        <begin position="1"/>
        <end position="27"/>
    </location>
</feature>